<evidence type="ECO:0000256" key="3">
    <source>
        <dbReference type="ARBA" id="ARBA00022448"/>
    </source>
</evidence>
<evidence type="ECO:0000313" key="17">
    <source>
        <dbReference type="Proteomes" id="UP000029273"/>
    </source>
</evidence>
<evidence type="ECO:0000256" key="6">
    <source>
        <dbReference type="ARBA" id="ARBA00022519"/>
    </source>
</evidence>
<protein>
    <submittedName>
        <fullName evidence="16">Flagellar motor protein MotA</fullName>
    </submittedName>
</protein>
<keyword evidence="16" id="KW-0969">Cilium</keyword>
<dbReference type="InterPro" id="IPR002898">
    <property type="entry name" value="MotA_ExbB_proton_chnl"/>
</dbReference>
<comment type="subcellular location">
    <subcellularLocation>
        <location evidence="1">Cell inner membrane</location>
        <topology evidence="1">Multi-pass membrane protein</topology>
    </subcellularLocation>
</comment>
<evidence type="ECO:0000259" key="15">
    <source>
        <dbReference type="Pfam" id="PF20560"/>
    </source>
</evidence>
<dbReference type="AlphaFoldDB" id="A0A1A6C1Y2"/>
<evidence type="ECO:0000259" key="14">
    <source>
        <dbReference type="Pfam" id="PF01618"/>
    </source>
</evidence>
<evidence type="ECO:0000256" key="8">
    <source>
        <dbReference type="ARBA" id="ARBA00022779"/>
    </source>
</evidence>
<dbReference type="Pfam" id="PF20560">
    <property type="entry name" value="MotA_N"/>
    <property type="match status" value="1"/>
</dbReference>
<keyword evidence="8" id="KW-0283">Flagellar rotation</keyword>
<keyword evidence="17" id="KW-1185">Reference proteome</keyword>
<feature type="transmembrane region" description="Helical" evidence="13">
    <location>
        <begin position="249"/>
        <end position="272"/>
    </location>
</feature>
<evidence type="ECO:0000256" key="4">
    <source>
        <dbReference type="ARBA" id="ARBA00022475"/>
    </source>
</evidence>
<dbReference type="InterPro" id="IPR046786">
    <property type="entry name" value="MotA_N"/>
</dbReference>
<dbReference type="InterPro" id="IPR000540">
    <property type="entry name" value="Flag_MotA_CS"/>
</dbReference>
<dbReference type="GO" id="GO:0071978">
    <property type="term" value="P:bacterial-type flagellum-dependent swarming motility"/>
    <property type="evidence" value="ECO:0007669"/>
    <property type="project" value="InterPro"/>
</dbReference>
<sequence>MGYMPYFSTRLGMRPVWEAYISDAAFAMMGLAGPCSVAHPYNQYRGGIRGSCVNTIIGFLIVSGSVVGGYILSHGHLATLLQPYELLIIGGSAFGAFMVSNPMSLVIKTFKGVPTLLSGSKYNKATYLDLLTLMYELFTKARKEGLMAVESDIEEPESSEIFSKYPKITKNHHVLEFIVDYMRLIVSGGMNPFELDNLMSMELEAHHHESHEAPSALTRVADGLPGFGIVAAVLGVVITMGSLDQPPQVIGAHVAAALVGTFLGILLAYGYVAPLAVALEHRAQEEANFFECIKTCILAQVQGYSPQIAVEFGRKAMYASVRPGFQELEDHLKGNKG</sequence>
<evidence type="ECO:0000256" key="12">
    <source>
        <dbReference type="ARBA" id="ARBA00023136"/>
    </source>
</evidence>
<evidence type="ECO:0000256" key="9">
    <source>
        <dbReference type="ARBA" id="ARBA00022781"/>
    </source>
</evidence>
<reference evidence="16 17" key="1">
    <citation type="journal article" date="2014" name="Genome Announc.">
        <title>Draft Genome Sequence of the Iron-Oxidizing, Acidophilic, and Halotolerant 'Thiobacillus prosperus' Type Strain DSM 5130.</title>
        <authorList>
            <person name="Ossandon F.J."/>
            <person name="Cardenas J.P."/>
            <person name="Corbett M."/>
            <person name="Quatrini R."/>
            <person name="Holmes D.S."/>
            <person name="Watkin E."/>
        </authorList>
    </citation>
    <scope>NUCLEOTIDE SEQUENCE [LARGE SCALE GENOMIC DNA]</scope>
    <source>
        <strain evidence="16 17">DSM 5130</strain>
    </source>
</reference>
<dbReference type="PANTHER" id="PTHR30433:SF4">
    <property type="entry name" value="MOTILITY PROTEIN A"/>
    <property type="match status" value="1"/>
</dbReference>
<keyword evidence="12 13" id="KW-0472">Membrane</keyword>
<feature type="transmembrane region" description="Helical" evidence="13">
    <location>
        <begin position="224"/>
        <end position="243"/>
    </location>
</feature>
<dbReference type="EMBL" id="JQSG02000006">
    <property type="protein sequence ID" value="OBS08576.1"/>
    <property type="molecule type" value="Genomic_DNA"/>
</dbReference>
<keyword evidence="16" id="KW-0282">Flagellum</keyword>
<keyword evidence="9" id="KW-0375">Hydrogen ion transport</keyword>
<accession>A0A1A6C1Y2</accession>
<dbReference type="GO" id="GO:0005886">
    <property type="term" value="C:plasma membrane"/>
    <property type="evidence" value="ECO:0007669"/>
    <property type="project" value="UniProtKB-SubCell"/>
</dbReference>
<evidence type="ECO:0000256" key="2">
    <source>
        <dbReference type="ARBA" id="ARBA00008038"/>
    </source>
</evidence>
<evidence type="ECO:0000256" key="5">
    <source>
        <dbReference type="ARBA" id="ARBA00022500"/>
    </source>
</evidence>
<dbReference type="InterPro" id="IPR047055">
    <property type="entry name" value="MotA-like"/>
</dbReference>
<comment type="caution">
    <text evidence="16">The sequence shown here is derived from an EMBL/GenBank/DDBJ whole genome shotgun (WGS) entry which is preliminary data.</text>
</comment>
<evidence type="ECO:0000313" key="16">
    <source>
        <dbReference type="EMBL" id="OBS08576.1"/>
    </source>
</evidence>
<organism evidence="16 17">
    <name type="scientific">Acidihalobacter prosperus</name>
    <dbReference type="NCBI Taxonomy" id="160660"/>
    <lineage>
        <taxon>Bacteria</taxon>
        <taxon>Pseudomonadati</taxon>
        <taxon>Pseudomonadota</taxon>
        <taxon>Gammaproteobacteria</taxon>
        <taxon>Chromatiales</taxon>
        <taxon>Ectothiorhodospiraceae</taxon>
        <taxon>Acidihalobacter</taxon>
    </lineage>
</organism>
<evidence type="ECO:0000256" key="7">
    <source>
        <dbReference type="ARBA" id="ARBA00022692"/>
    </source>
</evidence>
<feature type="domain" description="Motility protein A N-terminal" evidence="15">
    <location>
        <begin position="56"/>
        <end position="145"/>
    </location>
</feature>
<feature type="transmembrane region" description="Helical" evidence="13">
    <location>
        <begin position="53"/>
        <end position="72"/>
    </location>
</feature>
<proteinExistence type="inferred from homology"/>
<evidence type="ECO:0000256" key="13">
    <source>
        <dbReference type="SAM" id="Phobius"/>
    </source>
</evidence>
<dbReference type="InterPro" id="IPR022522">
    <property type="entry name" value="Flagellar_motor_stator_MotA"/>
</dbReference>
<keyword evidence="11" id="KW-0406">Ion transport</keyword>
<dbReference type="PROSITE" id="PS01307">
    <property type="entry name" value="MOTA"/>
    <property type="match status" value="1"/>
</dbReference>
<feature type="domain" description="MotA/TolQ/ExbB proton channel" evidence="14">
    <location>
        <begin position="187"/>
        <end position="290"/>
    </location>
</feature>
<dbReference type="NCBIfam" id="TIGR03818">
    <property type="entry name" value="MotA1"/>
    <property type="match status" value="1"/>
</dbReference>
<gene>
    <name evidence="16" type="ORF">Thpro_022826</name>
</gene>
<keyword evidence="5" id="KW-0145">Chemotaxis</keyword>
<dbReference type="Pfam" id="PF01618">
    <property type="entry name" value="MotA_ExbB"/>
    <property type="match status" value="1"/>
</dbReference>
<feature type="transmembrane region" description="Helical" evidence="13">
    <location>
        <begin position="84"/>
        <end position="107"/>
    </location>
</feature>
<name>A0A1A6C1Y2_9GAMM</name>
<dbReference type="Proteomes" id="UP000029273">
    <property type="component" value="Unassembled WGS sequence"/>
</dbReference>
<keyword evidence="7 13" id="KW-0812">Transmembrane</keyword>
<evidence type="ECO:0000256" key="1">
    <source>
        <dbReference type="ARBA" id="ARBA00004429"/>
    </source>
</evidence>
<dbReference type="STRING" id="160660.BJI67_12375"/>
<keyword evidence="6" id="KW-0997">Cell inner membrane</keyword>
<dbReference type="GO" id="GO:1902600">
    <property type="term" value="P:proton transmembrane transport"/>
    <property type="evidence" value="ECO:0007669"/>
    <property type="project" value="UniProtKB-KW"/>
</dbReference>
<evidence type="ECO:0000256" key="11">
    <source>
        <dbReference type="ARBA" id="ARBA00023065"/>
    </source>
</evidence>
<evidence type="ECO:0000256" key="10">
    <source>
        <dbReference type="ARBA" id="ARBA00022989"/>
    </source>
</evidence>
<dbReference type="GO" id="GO:0006935">
    <property type="term" value="P:chemotaxis"/>
    <property type="evidence" value="ECO:0007669"/>
    <property type="project" value="UniProtKB-KW"/>
</dbReference>
<keyword evidence="10 13" id="KW-1133">Transmembrane helix</keyword>
<comment type="similarity">
    <text evidence="2">Belongs to the MotA family.</text>
</comment>
<feature type="transmembrane region" description="Helical" evidence="13">
    <location>
        <begin position="20"/>
        <end position="41"/>
    </location>
</feature>
<keyword evidence="3" id="KW-0813">Transport</keyword>
<dbReference type="PANTHER" id="PTHR30433">
    <property type="entry name" value="CHEMOTAXIS PROTEIN MOTA"/>
    <property type="match status" value="1"/>
</dbReference>
<keyword evidence="4" id="KW-1003">Cell membrane</keyword>
<keyword evidence="16" id="KW-0966">Cell projection</keyword>